<protein>
    <recommendedName>
        <fullName evidence="6">Flagellar secretion chaperone FliS</fullName>
    </recommendedName>
</protein>
<reference evidence="7" key="1">
    <citation type="submission" date="2018-07" db="EMBL/GenBank/DDBJ databases">
        <title>Genome assembly of strain Ka43.</title>
        <authorList>
            <person name="Kukolya J."/>
            <person name="Nagy I."/>
            <person name="Horvath B."/>
            <person name="Toth A."/>
        </authorList>
    </citation>
    <scope>NUCLEOTIDE SEQUENCE</scope>
    <source>
        <strain evidence="7">KB43</strain>
    </source>
</reference>
<name>A0A928YTV1_9GAMM</name>
<keyword evidence="7" id="KW-0282">Flagellum</keyword>
<keyword evidence="8" id="KW-1185">Reference proteome</keyword>
<dbReference type="Pfam" id="PF02561">
    <property type="entry name" value="FliS"/>
    <property type="match status" value="1"/>
</dbReference>
<evidence type="ECO:0000313" key="7">
    <source>
        <dbReference type="EMBL" id="MBE8717389.1"/>
    </source>
</evidence>
<dbReference type="GO" id="GO:0071973">
    <property type="term" value="P:bacterial-type flagellum-dependent cell motility"/>
    <property type="evidence" value="ECO:0007669"/>
    <property type="project" value="TreeGrafter"/>
</dbReference>
<comment type="similarity">
    <text evidence="2 6">Belongs to the FliS family.</text>
</comment>
<dbReference type="EMBL" id="PRDL01000001">
    <property type="protein sequence ID" value="MBE8717389.1"/>
    <property type="molecule type" value="Genomic_DNA"/>
</dbReference>
<dbReference type="GO" id="GO:0044780">
    <property type="term" value="P:bacterial-type flagellum assembly"/>
    <property type="evidence" value="ECO:0007669"/>
    <property type="project" value="InterPro"/>
</dbReference>
<dbReference type="InterPro" id="IPR036584">
    <property type="entry name" value="FliS_sf"/>
</dbReference>
<evidence type="ECO:0000256" key="6">
    <source>
        <dbReference type="PIRNR" id="PIRNR039090"/>
    </source>
</evidence>
<evidence type="ECO:0000256" key="1">
    <source>
        <dbReference type="ARBA" id="ARBA00004514"/>
    </source>
</evidence>
<keyword evidence="3 6" id="KW-0963">Cytoplasm</keyword>
<sequence>MTHYNSREALKQYRQLGLESEIDSASPHKLIQLLFAAALNRIAVAQGAIERGDIPLKGAQIGKAMGIVSGLRSCVDLDVGGDLAQNLDGLYEYIGLRLLRASSANDLEALTEAANLLKTLKSGWDGIAGQ</sequence>
<keyword evidence="5" id="KW-0143">Chaperone</keyword>
<dbReference type="PANTHER" id="PTHR34773">
    <property type="entry name" value="FLAGELLAR SECRETION CHAPERONE FLIS"/>
    <property type="match status" value="1"/>
</dbReference>
<accession>A0A928YTV1</accession>
<evidence type="ECO:0000313" key="8">
    <source>
        <dbReference type="Proteomes" id="UP000652567"/>
    </source>
</evidence>
<dbReference type="AlphaFoldDB" id="A0A928YTV1"/>
<dbReference type="RefSeq" id="WP_193909217.1">
    <property type="nucleotide sequence ID" value="NZ_PRDL01000001.1"/>
</dbReference>
<dbReference type="GO" id="GO:0005829">
    <property type="term" value="C:cytosol"/>
    <property type="evidence" value="ECO:0007669"/>
    <property type="project" value="UniProtKB-SubCell"/>
</dbReference>
<evidence type="ECO:0000256" key="4">
    <source>
        <dbReference type="ARBA" id="ARBA00022795"/>
    </source>
</evidence>
<keyword evidence="7" id="KW-0966">Cell projection</keyword>
<dbReference type="SUPFAM" id="SSF101116">
    <property type="entry name" value="Flagellar export chaperone FliS"/>
    <property type="match status" value="1"/>
</dbReference>
<dbReference type="InterPro" id="IPR003713">
    <property type="entry name" value="FliS"/>
</dbReference>
<comment type="caution">
    <text evidence="7">The sequence shown here is derived from an EMBL/GenBank/DDBJ whole genome shotgun (WGS) entry which is preliminary data.</text>
</comment>
<dbReference type="Proteomes" id="UP000652567">
    <property type="component" value="Unassembled WGS sequence"/>
</dbReference>
<comment type="subcellular location">
    <subcellularLocation>
        <location evidence="1 6">Cytoplasm</location>
        <location evidence="1 6">Cytosol</location>
    </subcellularLocation>
</comment>
<organism evidence="7 8">
    <name type="scientific">Cellvibrio polysaccharolyticus</name>
    <dbReference type="NCBI Taxonomy" id="2082724"/>
    <lineage>
        <taxon>Bacteria</taxon>
        <taxon>Pseudomonadati</taxon>
        <taxon>Pseudomonadota</taxon>
        <taxon>Gammaproteobacteria</taxon>
        <taxon>Cellvibrionales</taxon>
        <taxon>Cellvibrionaceae</taxon>
        <taxon>Cellvibrio</taxon>
    </lineage>
</organism>
<evidence type="ECO:0000256" key="2">
    <source>
        <dbReference type="ARBA" id="ARBA00008787"/>
    </source>
</evidence>
<proteinExistence type="inferred from homology"/>
<dbReference type="PIRSF" id="PIRSF039090">
    <property type="entry name" value="Flis"/>
    <property type="match status" value="1"/>
</dbReference>
<dbReference type="PANTHER" id="PTHR34773:SF1">
    <property type="entry name" value="FLAGELLAR SECRETION CHAPERONE FLIS"/>
    <property type="match status" value="1"/>
</dbReference>
<keyword evidence="4 6" id="KW-1005">Bacterial flagellum biogenesis</keyword>
<dbReference type="Gene3D" id="1.20.120.340">
    <property type="entry name" value="Flagellar protein FliS"/>
    <property type="match status" value="1"/>
</dbReference>
<dbReference type="CDD" id="cd16098">
    <property type="entry name" value="FliS"/>
    <property type="match status" value="1"/>
</dbReference>
<gene>
    <name evidence="7" type="primary">fliS</name>
    <name evidence="7" type="ORF">C4F51_09330</name>
</gene>
<dbReference type="NCBIfam" id="TIGR00208">
    <property type="entry name" value="fliS"/>
    <property type="match status" value="1"/>
</dbReference>
<keyword evidence="7" id="KW-0969">Cilium</keyword>
<evidence type="ECO:0000256" key="5">
    <source>
        <dbReference type="ARBA" id="ARBA00023186"/>
    </source>
</evidence>
<evidence type="ECO:0000256" key="3">
    <source>
        <dbReference type="ARBA" id="ARBA00022490"/>
    </source>
</evidence>